<dbReference type="STRING" id="461836.A0A0L0DHS7"/>
<dbReference type="GO" id="GO:0016192">
    <property type="term" value="P:vesicle-mediated transport"/>
    <property type="evidence" value="ECO:0007669"/>
    <property type="project" value="InterPro"/>
</dbReference>
<proteinExistence type="inferred from homology"/>
<evidence type="ECO:0000313" key="2">
    <source>
        <dbReference type="EMBL" id="KNC51656.1"/>
    </source>
</evidence>
<keyword evidence="3" id="KW-1185">Reference proteome</keyword>
<dbReference type="InterPro" id="IPR036045">
    <property type="entry name" value="Sec1-like_sf"/>
</dbReference>
<dbReference type="PANTHER" id="PTHR11679">
    <property type="entry name" value="VESICLE PROTEIN SORTING-ASSOCIATED"/>
    <property type="match status" value="1"/>
</dbReference>
<dbReference type="Pfam" id="PF00995">
    <property type="entry name" value="Sec1"/>
    <property type="match status" value="1"/>
</dbReference>
<dbReference type="Proteomes" id="UP000054408">
    <property type="component" value="Unassembled WGS sequence"/>
</dbReference>
<dbReference type="Gene3D" id="3.40.50.1910">
    <property type="match status" value="2"/>
</dbReference>
<dbReference type="InterPro" id="IPR043154">
    <property type="entry name" value="Sec-1-like_dom1"/>
</dbReference>
<evidence type="ECO:0000256" key="1">
    <source>
        <dbReference type="ARBA" id="ARBA00009884"/>
    </source>
</evidence>
<dbReference type="RefSeq" id="XP_013755794.1">
    <property type="nucleotide sequence ID" value="XM_013900340.1"/>
</dbReference>
<dbReference type="GeneID" id="25566578"/>
<gene>
    <name evidence="2" type="ORF">AMSG_07719</name>
</gene>
<dbReference type="eggNOG" id="KOG1302">
    <property type="taxonomic scope" value="Eukaryota"/>
</dbReference>
<dbReference type="EMBL" id="GL349469">
    <property type="protein sequence ID" value="KNC51656.1"/>
    <property type="molecule type" value="Genomic_DNA"/>
</dbReference>
<dbReference type="InterPro" id="IPR043155">
    <property type="entry name" value="VPS33_dom3b"/>
</dbReference>
<comment type="similarity">
    <text evidence="1">Belongs to the STXBP/unc-18/SEC1 family.</text>
</comment>
<reference evidence="2 3" key="1">
    <citation type="submission" date="2010-05" db="EMBL/GenBank/DDBJ databases">
        <title>The Genome Sequence of Thecamonas trahens ATCC 50062.</title>
        <authorList>
            <consortium name="The Broad Institute Genome Sequencing Platform"/>
            <person name="Russ C."/>
            <person name="Cuomo C."/>
            <person name="Shea T."/>
            <person name="Young S.K."/>
            <person name="Zeng Q."/>
            <person name="Koehrsen M."/>
            <person name="Haas B."/>
            <person name="Borodovsky M."/>
            <person name="Guigo R."/>
            <person name="Alvarado L."/>
            <person name="Berlin A."/>
            <person name="Bochicchio J."/>
            <person name="Borenstein D."/>
            <person name="Chapman S."/>
            <person name="Chen Z."/>
            <person name="Freedman E."/>
            <person name="Gellesch M."/>
            <person name="Goldberg J."/>
            <person name="Griggs A."/>
            <person name="Gujja S."/>
            <person name="Heilman E."/>
            <person name="Heiman D."/>
            <person name="Hepburn T."/>
            <person name="Howarth C."/>
            <person name="Jen D."/>
            <person name="Larson L."/>
            <person name="Mehta T."/>
            <person name="Park D."/>
            <person name="Pearson M."/>
            <person name="Roberts A."/>
            <person name="Saif S."/>
            <person name="Shenoy N."/>
            <person name="Sisk P."/>
            <person name="Stolte C."/>
            <person name="Sykes S."/>
            <person name="Thomson T."/>
            <person name="Walk T."/>
            <person name="White J."/>
            <person name="Yandava C."/>
            <person name="Burger G."/>
            <person name="Gray M.W."/>
            <person name="Holland P.W.H."/>
            <person name="King N."/>
            <person name="Lang F.B.F."/>
            <person name="Roger A.J."/>
            <person name="Ruiz-Trillo I."/>
            <person name="Lander E."/>
            <person name="Nusbaum C."/>
        </authorList>
    </citation>
    <scope>NUCLEOTIDE SEQUENCE [LARGE SCALE GENOMIC DNA]</scope>
    <source>
        <strain evidence="2 3">ATCC 50062</strain>
    </source>
</reference>
<dbReference type="Gene3D" id="3.40.50.2060">
    <property type="match status" value="1"/>
</dbReference>
<name>A0A0L0DHS7_THETB</name>
<dbReference type="InterPro" id="IPR027482">
    <property type="entry name" value="Sec1-like_dom2"/>
</dbReference>
<sequence length="620" mass="68463">MAANLSGAVVNLAALREHAKEELMDYLDMIRGDKELVIDSNLTGPLGLVTTVPFLQQHGVANLRKLEAGALRDAARNVVYITRPTLKNMKMIARQIRGAVEGTHEYFVLFAPRKTLICERVLEEEGVLGDCTLFEFAMDLIPLDDDVLSLEMESAFRECYLDGDRTALYSVATSLMKIQAMYGTIPHIMGAGPAAKLVADMMMRMAAQSSEANMITPEIDRVILIDRAVDLVTPLCTPLTYEGLINEEFGIKNTFVWLDPAMLGPDGPSGTGRQVKHPLNSNDKLYTEIRDHNFAILGPLLHAKAEGVRQSYDMRHEVQTISDVKAYVGTFKDAQAEHKSLTVHTNITEALMRVTRADAFHRQLEAEQAMLNSVDSASTVAYIEECINKQEPLTKVLRLICILSLTLNGVKSKMFDFLRREIVQAYGFEHMFTLHNLEKLGLFKRSEGKSSFPLLVKNFNLLPDEVNEADPDDISYVFSGYAPLSVRLIELASRPGSWAAIPRPVAALIPEPMFEAQQEIPQGISLHDDLPPAAPGADPADAMRSEAAQRSRVTLVVYIGGIAYAELAAIRFLASAATDRREDFIVATTKLISGRSLMEQCMEQLETRSVGDADLAGASF</sequence>
<protein>
    <submittedName>
        <fullName evidence="2">Vacuolar protein sorting-associated protein 33A</fullName>
    </submittedName>
</protein>
<accession>A0A0L0DHS7</accession>
<dbReference type="SUPFAM" id="SSF56815">
    <property type="entry name" value="Sec1/munc18-like (SM) proteins"/>
    <property type="match status" value="1"/>
</dbReference>
<organism evidence="2 3">
    <name type="scientific">Thecamonas trahens ATCC 50062</name>
    <dbReference type="NCBI Taxonomy" id="461836"/>
    <lineage>
        <taxon>Eukaryota</taxon>
        <taxon>Apusozoa</taxon>
        <taxon>Apusomonadida</taxon>
        <taxon>Apusomonadidae</taxon>
        <taxon>Thecamonas</taxon>
    </lineage>
</organism>
<dbReference type="InterPro" id="IPR001619">
    <property type="entry name" value="Sec1-like"/>
</dbReference>
<dbReference type="OMA" id="EFHIFFV"/>
<dbReference type="OrthoDB" id="10262287at2759"/>
<dbReference type="Gene3D" id="1.25.40.850">
    <property type="match status" value="1"/>
</dbReference>
<evidence type="ECO:0000313" key="3">
    <source>
        <dbReference type="Proteomes" id="UP000054408"/>
    </source>
</evidence>
<dbReference type="AlphaFoldDB" id="A0A0L0DHS7"/>